<dbReference type="EMBL" id="LYDR01000152">
    <property type="protein sequence ID" value="ODA28516.1"/>
    <property type="molecule type" value="Genomic_DNA"/>
</dbReference>
<name>A0A1C3E5I6_9PLAN</name>
<dbReference type="Proteomes" id="UP000094828">
    <property type="component" value="Unassembled WGS sequence"/>
</dbReference>
<sequence length="147" mass="16061">MLAALGKHVFTTNSAKLFPRNQGWPGQLVAGSLCSTQRQEAAPCACPATTVDFVLVGTTLKPLKIKKVRKGVVLARVAGVECLHSPNGQSTSPAPMHPKQAFIIFEHVRPYLNRKHVVSTNNANSFPGTVSFSEFLCEPRHDRKIEK</sequence>
<accession>A0A1C3E5I6</accession>
<protein>
    <submittedName>
        <fullName evidence="1">Uncharacterized protein</fullName>
    </submittedName>
</protein>
<dbReference type="AlphaFoldDB" id="A0A1C3E5I6"/>
<gene>
    <name evidence="1" type="ORF">A6X21_12465</name>
</gene>
<evidence type="ECO:0000313" key="1">
    <source>
        <dbReference type="EMBL" id="ODA28516.1"/>
    </source>
</evidence>
<evidence type="ECO:0000313" key="2">
    <source>
        <dbReference type="Proteomes" id="UP000094828"/>
    </source>
</evidence>
<organism evidence="1 2">
    <name type="scientific">Planctopirus hydrillae</name>
    <dbReference type="NCBI Taxonomy" id="1841610"/>
    <lineage>
        <taxon>Bacteria</taxon>
        <taxon>Pseudomonadati</taxon>
        <taxon>Planctomycetota</taxon>
        <taxon>Planctomycetia</taxon>
        <taxon>Planctomycetales</taxon>
        <taxon>Planctomycetaceae</taxon>
        <taxon>Planctopirus</taxon>
    </lineage>
</organism>
<comment type="caution">
    <text evidence="1">The sequence shown here is derived from an EMBL/GenBank/DDBJ whole genome shotgun (WGS) entry which is preliminary data.</text>
</comment>
<keyword evidence="2" id="KW-1185">Reference proteome</keyword>
<reference evidence="1 2" key="1">
    <citation type="submission" date="2016-05" db="EMBL/GenBank/DDBJ databases">
        <title>Genomic and physiological characterization of Planctopirus sp. isolated from fresh water lake.</title>
        <authorList>
            <person name="Subhash Y."/>
            <person name="Ramana C."/>
        </authorList>
    </citation>
    <scope>NUCLEOTIDE SEQUENCE [LARGE SCALE GENOMIC DNA]</scope>
    <source>
        <strain evidence="1 2">JC280</strain>
    </source>
</reference>
<proteinExistence type="predicted"/>